<evidence type="ECO:0000313" key="1">
    <source>
        <dbReference type="EMBL" id="MPN56403.1"/>
    </source>
</evidence>
<proteinExistence type="predicted"/>
<reference evidence="1" key="1">
    <citation type="submission" date="2019-08" db="EMBL/GenBank/DDBJ databases">
        <authorList>
            <person name="Kucharzyk K."/>
            <person name="Murdoch R.W."/>
            <person name="Higgins S."/>
            <person name="Loffler F."/>
        </authorList>
    </citation>
    <scope>NUCLEOTIDE SEQUENCE</scope>
</reference>
<gene>
    <name evidence="1" type="ORF">SDC9_204091</name>
</gene>
<protein>
    <submittedName>
        <fullName evidence="1">Uncharacterized protein</fullName>
    </submittedName>
</protein>
<sequence length="125" mass="14178">MKITFYDRATDIIGHSITIFASNDKLITSSSGFSTVNEYITIDDTRAYEQNFTSDLTTVYEGEGFPSLDIDSGDYFKISCFVYLKDKIEQPCLDTYLIPNAAGFSYKVYLIKDAEGNYRFSSTEE</sequence>
<comment type="caution">
    <text evidence="1">The sequence shown here is derived from an EMBL/GenBank/DDBJ whole genome shotgun (WGS) entry which is preliminary data.</text>
</comment>
<organism evidence="1">
    <name type="scientific">bioreactor metagenome</name>
    <dbReference type="NCBI Taxonomy" id="1076179"/>
    <lineage>
        <taxon>unclassified sequences</taxon>
        <taxon>metagenomes</taxon>
        <taxon>ecological metagenomes</taxon>
    </lineage>
</organism>
<accession>A0A645JA57</accession>
<name>A0A645JA57_9ZZZZ</name>
<dbReference type="AlphaFoldDB" id="A0A645JA57"/>
<dbReference type="EMBL" id="VSSQ01126689">
    <property type="protein sequence ID" value="MPN56403.1"/>
    <property type="molecule type" value="Genomic_DNA"/>
</dbReference>